<sequence length="587" mass="61756">MSLVPAAPVKPRFSRVHVQEAEGPGLWLKTLRMRCCQVHKKVDAGGDGGGAGSRVGEAVSGERPHEKAVPCAQEAGGATLPTSLSDPGRGLLVAQAQCGHRPVRHLDANFRNKALSPQGPGVCSGLAKWPGSLDGPVRMGSPGTAKQGAVLWPELQSPLAGAPAAFPELENRRPALRDPEGPGEATRPALGFEGLALPRGAAARRQLSAPESLSERLRDPPERRPAHRAAARGCRFAERLWPSPRLLSGSQSGGRSELGQQVALQASRYAPPRACGFPARAWPLPAAPALADRKAVPTSPAARVQAGVPTLTGEGEVAEAQGSSHFPGETGEVPEGAKPVSAAIAVLSLLVEKRARFGFSANVLCRLVLLTHVLAVFVSPVLTSPQGKAGVRARVRRGPAPGPWHACRWSQDGSPSVCRPASLSPSDRAGEKQPHAAAENGTSREEEFSRSAPGRLPEFPTSEPKNEDLEPQAFRAEAGSLAVMPGAPSALCPALHVAACVTLAHLAWRADGVKAGRLLVLRDHFSLPRHLQTMQQEDEPGRPWPQEDEPAEAVTCAQVLPGLSRGHRPRSSVAQLPVLLRPSLDSS</sequence>
<proteinExistence type="predicted"/>
<feature type="region of interest" description="Disordered" evidence="1">
    <location>
        <begin position="201"/>
        <end position="229"/>
    </location>
</feature>
<evidence type="ECO:0000313" key="2">
    <source>
        <dbReference type="EMBL" id="CAI9171503.1"/>
    </source>
</evidence>
<gene>
    <name evidence="2" type="ORF">MRATA1EN1_LOCUS20465</name>
</gene>
<evidence type="ECO:0000313" key="3">
    <source>
        <dbReference type="Proteomes" id="UP001176941"/>
    </source>
</evidence>
<protein>
    <submittedName>
        <fullName evidence="2">Uncharacterized protein</fullName>
    </submittedName>
</protein>
<name>A0ABN8ZC93_RANTA</name>
<feature type="region of interest" description="Disordered" evidence="1">
    <location>
        <begin position="388"/>
        <end position="467"/>
    </location>
</feature>
<feature type="compositionally biased region" description="Basic and acidic residues" evidence="1">
    <location>
        <begin position="213"/>
        <end position="224"/>
    </location>
</feature>
<feature type="region of interest" description="Disordered" evidence="1">
    <location>
        <begin position="46"/>
        <end position="66"/>
    </location>
</feature>
<reference evidence="2" key="1">
    <citation type="submission" date="2023-04" db="EMBL/GenBank/DDBJ databases">
        <authorList>
            <consortium name="ELIXIR-Norway"/>
        </authorList>
    </citation>
    <scope>NUCLEOTIDE SEQUENCE [LARGE SCALE GENOMIC DNA]</scope>
</reference>
<keyword evidence="3" id="KW-1185">Reference proteome</keyword>
<evidence type="ECO:0000256" key="1">
    <source>
        <dbReference type="SAM" id="MobiDB-lite"/>
    </source>
</evidence>
<accession>A0ABN8ZC93</accession>
<dbReference type="Proteomes" id="UP001176941">
    <property type="component" value="Chromosome 30"/>
</dbReference>
<organism evidence="2 3">
    <name type="scientific">Rangifer tarandus platyrhynchus</name>
    <name type="common">Svalbard reindeer</name>
    <dbReference type="NCBI Taxonomy" id="3082113"/>
    <lineage>
        <taxon>Eukaryota</taxon>
        <taxon>Metazoa</taxon>
        <taxon>Chordata</taxon>
        <taxon>Craniata</taxon>
        <taxon>Vertebrata</taxon>
        <taxon>Euteleostomi</taxon>
        <taxon>Mammalia</taxon>
        <taxon>Eutheria</taxon>
        <taxon>Laurasiatheria</taxon>
        <taxon>Artiodactyla</taxon>
        <taxon>Ruminantia</taxon>
        <taxon>Pecora</taxon>
        <taxon>Cervidae</taxon>
        <taxon>Odocoileinae</taxon>
        <taxon>Rangifer</taxon>
    </lineage>
</organism>
<dbReference type="EMBL" id="OX459966">
    <property type="protein sequence ID" value="CAI9171503.1"/>
    <property type="molecule type" value="Genomic_DNA"/>
</dbReference>